<reference evidence="2" key="1">
    <citation type="journal article" date="2023" name="Genome Biol. Evol.">
        <title>Long-read-based Genome Assembly of Drosophila gunungcola Reveals Fewer Chemosensory Genes in Flower-breeding Species.</title>
        <authorList>
            <person name="Negi A."/>
            <person name="Liao B.Y."/>
            <person name="Yeh S.D."/>
        </authorList>
    </citation>
    <scope>NUCLEOTIDE SEQUENCE</scope>
    <source>
        <strain evidence="2">Sukarami</strain>
    </source>
</reference>
<sequence>MTPKAIGDDTATHPLHMERVPQELRTISKPNNQSTLLAT</sequence>
<evidence type="ECO:0000256" key="1">
    <source>
        <dbReference type="SAM" id="MobiDB-lite"/>
    </source>
</evidence>
<dbReference type="Proteomes" id="UP001059596">
    <property type="component" value="Unassembled WGS sequence"/>
</dbReference>
<name>A0A9Q0BSU9_9MUSC</name>
<comment type="caution">
    <text evidence="2">The sequence shown here is derived from an EMBL/GenBank/DDBJ whole genome shotgun (WGS) entry which is preliminary data.</text>
</comment>
<accession>A0A9Q0BSU9</accession>
<gene>
    <name evidence="2" type="ORF">M5D96_003966</name>
</gene>
<feature type="compositionally biased region" description="Polar residues" evidence="1">
    <location>
        <begin position="28"/>
        <end position="39"/>
    </location>
</feature>
<evidence type="ECO:0000313" key="3">
    <source>
        <dbReference type="Proteomes" id="UP001059596"/>
    </source>
</evidence>
<protein>
    <submittedName>
        <fullName evidence="2">Uncharacterized protein</fullName>
    </submittedName>
</protein>
<dbReference type="AlphaFoldDB" id="A0A9Q0BSU9"/>
<organism evidence="2 3">
    <name type="scientific">Drosophila gunungcola</name>
    <name type="common">fruit fly</name>
    <dbReference type="NCBI Taxonomy" id="103775"/>
    <lineage>
        <taxon>Eukaryota</taxon>
        <taxon>Metazoa</taxon>
        <taxon>Ecdysozoa</taxon>
        <taxon>Arthropoda</taxon>
        <taxon>Hexapoda</taxon>
        <taxon>Insecta</taxon>
        <taxon>Pterygota</taxon>
        <taxon>Neoptera</taxon>
        <taxon>Endopterygota</taxon>
        <taxon>Diptera</taxon>
        <taxon>Brachycera</taxon>
        <taxon>Muscomorpha</taxon>
        <taxon>Ephydroidea</taxon>
        <taxon>Drosophilidae</taxon>
        <taxon>Drosophila</taxon>
        <taxon>Sophophora</taxon>
    </lineage>
</organism>
<evidence type="ECO:0000313" key="2">
    <source>
        <dbReference type="EMBL" id="KAI8042650.1"/>
    </source>
</evidence>
<feature type="compositionally biased region" description="Basic and acidic residues" evidence="1">
    <location>
        <begin position="1"/>
        <end position="22"/>
    </location>
</feature>
<proteinExistence type="predicted"/>
<dbReference type="EMBL" id="JAMKOV010000002">
    <property type="protein sequence ID" value="KAI8042650.1"/>
    <property type="molecule type" value="Genomic_DNA"/>
</dbReference>
<keyword evidence="3" id="KW-1185">Reference proteome</keyword>
<feature type="region of interest" description="Disordered" evidence="1">
    <location>
        <begin position="1"/>
        <end position="39"/>
    </location>
</feature>